<dbReference type="SUPFAM" id="SSF69765">
    <property type="entry name" value="IpsF-like"/>
    <property type="match status" value="1"/>
</dbReference>
<feature type="binding site" evidence="14">
    <location>
        <position position="368"/>
    </location>
    <ligand>
        <name>4-CDP-2-C-methyl-D-erythritol 2-phosphate</name>
        <dbReference type="ChEBI" id="CHEBI:57919"/>
    </ligand>
</feature>
<comment type="pathway">
    <text evidence="5 14">Isoprenoid biosynthesis; isopentenyl diphosphate biosynthesis via DXP pathway; isopentenyl diphosphate from 1-deoxy-D-xylulose 5-phosphate: step 2/6.</text>
</comment>
<keyword evidence="17" id="KW-1185">Reference proteome</keyword>
<dbReference type="KEGG" id="ngf:FRF71_13485"/>
<evidence type="ECO:0000256" key="10">
    <source>
        <dbReference type="ARBA" id="ARBA00022723"/>
    </source>
</evidence>
<dbReference type="GO" id="GO:0050518">
    <property type="term" value="F:2-C-methyl-D-erythritol 4-phosphate cytidylyltransferase activity"/>
    <property type="evidence" value="ECO:0007669"/>
    <property type="project" value="UniProtKB-UniRule"/>
</dbReference>
<reference evidence="16 17" key="1">
    <citation type="journal article" date="2013" name="J. Microbiol. Biotechnol.">
        <title>Novosphingobium ginsenosidimutans sp. nov., with the ability to convert ginsenoside.</title>
        <authorList>
            <person name="Kim J.K."/>
            <person name="He D."/>
            <person name="Liu Q.M."/>
            <person name="Park H.Y."/>
            <person name="Jung M.S."/>
            <person name="Yoon M.H."/>
            <person name="Kim S.C."/>
            <person name="Im W.T."/>
        </authorList>
    </citation>
    <scope>NUCLEOTIDE SEQUENCE [LARGE SCALE GENOMIC DNA]</scope>
    <source>
        <strain evidence="16 17">FW-6</strain>
    </source>
</reference>
<evidence type="ECO:0000259" key="15">
    <source>
        <dbReference type="Pfam" id="PF02542"/>
    </source>
</evidence>
<dbReference type="InterPro" id="IPR003526">
    <property type="entry name" value="MECDP_synthase"/>
</dbReference>
<dbReference type="PROSITE" id="PS01295">
    <property type="entry name" value="ISPD"/>
    <property type="match status" value="1"/>
</dbReference>
<evidence type="ECO:0000256" key="14">
    <source>
        <dbReference type="HAMAP-Rule" id="MF_01520"/>
    </source>
</evidence>
<keyword evidence="9 14" id="KW-0548">Nucleotidyltransferase</keyword>
<dbReference type="OrthoDB" id="9804336at2"/>
<dbReference type="PANTHER" id="PTHR43181">
    <property type="entry name" value="2-C-METHYL-D-ERYTHRITOL 2,4-CYCLODIPHOSPHATE SYNTHASE, CHLOROPLASTIC"/>
    <property type="match status" value="1"/>
</dbReference>
<dbReference type="RefSeq" id="WP_147091141.1">
    <property type="nucleotide sequence ID" value="NZ_BAABJD010000002.1"/>
</dbReference>
<feature type="site" description="Transition state stabilizer" evidence="14">
    <location>
        <position position="23"/>
    </location>
</feature>
<dbReference type="InterPro" id="IPR020555">
    <property type="entry name" value="MECDP_synthase_CS"/>
</dbReference>
<sequence>MSSSDAPPSSIAAVIVAAGQGLRAGQPLPKQFARWRGKPVVRHSAEAFAKAGVAAIVVAIPEGAEAIAAERLAGIPGIQLIVGGATRQNSVRLGLEALAAQAPDIVLIHDAARPILPGAVIERLVGALAVQPGAIPVLPVVDSLTEAEGELMGNPARRETLRRVQTPQAFRYRDILAAHRAWPGAAEAGDDAQVARAAGLTVALVEGDERLHKLTFASDFAAELPPMRVGTGYDVHRLAAGEDLWLCGIKIDHTHGLAGHSDADVAIHALVDAILGAIGQGDIGSHFPPSDPQWKGAASDRFLAHAAKLASTAGYRIGNIDLTIICEAPKIGPHREAMRVRLAEILATGIEAISVKATTTERLGFTGRAEGIAAQAVATLLRD</sequence>
<evidence type="ECO:0000256" key="11">
    <source>
        <dbReference type="ARBA" id="ARBA00023229"/>
    </source>
</evidence>
<evidence type="ECO:0000313" key="17">
    <source>
        <dbReference type="Proteomes" id="UP000321172"/>
    </source>
</evidence>
<dbReference type="NCBIfam" id="TIGR00453">
    <property type="entry name" value="ispD"/>
    <property type="match status" value="1"/>
</dbReference>
<evidence type="ECO:0000256" key="13">
    <source>
        <dbReference type="ARBA" id="ARBA00023268"/>
    </source>
</evidence>
<dbReference type="GO" id="GO:0016114">
    <property type="term" value="P:terpenoid biosynthetic process"/>
    <property type="evidence" value="ECO:0007669"/>
    <property type="project" value="InterPro"/>
</dbReference>
<evidence type="ECO:0000256" key="1">
    <source>
        <dbReference type="ARBA" id="ARBA00000200"/>
    </source>
</evidence>
<feature type="domain" description="2-C-methyl-D-erythritol 2,4-cyclodiphosphate synthase" evidence="15">
    <location>
        <begin position="227"/>
        <end position="380"/>
    </location>
</feature>
<dbReference type="HAMAP" id="MF_01520">
    <property type="entry name" value="IspDF"/>
    <property type="match status" value="1"/>
</dbReference>
<keyword evidence="10 14" id="KW-0479">Metal-binding</keyword>
<dbReference type="CDD" id="cd00554">
    <property type="entry name" value="MECDP_synthase"/>
    <property type="match status" value="1"/>
</dbReference>
<evidence type="ECO:0000256" key="2">
    <source>
        <dbReference type="ARBA" id="ARBA00001282"/>
    </source>
</evidence>
<dbReference type="UniPathway" id="UPA00056">
    <property type="reaction ID" value="UER00093"/>
</dbReference>
<feature type="binding site" evidence="14">
    <location>
        <position position="268"/>
    </location>
    <ligand>
        <name>a divalent metal cation</name>
        <dbReference type="ChEBI" id="CHEBI:60240"/>
    </ligand>
</feature>
<dbReference type="FunFam" id="3.30.1330.50:FF:000001">
    <property type="entry name" value="2-C-methyl-D-erythritol 2,4-cyclodiphosphate synthase"/>
    <property type="match status" value="1"/>
</dbReference>
<dbReference type="InterPro" id="IPR026596">
    <property type="entry name" value="IspD/F"/>
</dbReference>
<comment type="catalytic activity">
    <reaction evidence="1 14">
        <text>4-CDP-2-C-methyl-D-erythritol 2-phosphate = 2-C-methyl-D-erythritol 2,4-cyclic diphosphate + CMP</text>
        <dbReference type="Rhea" id="RHEA:23864"/>
        <dbReference type="ChEBI" id="CHEBI:57919"/>
        <dbReference type="ChEBI" id="CHEBI:58483"/>
        <dbReference type="ChEBI" id="CHEBI:60377"/>
        <dbReference type="EC" id="4.6.1.12"/>
    </reaction>
</comment>
<dbReference type="NCBIfam" id="NF006899">
    <property type="entry name" value="PRK09382.1"/>
    <property type="match status" value="1"/>
</dbReference>
<dbReference type="EC" id="2.7.7.60" evidence="14"/>
<feature type="binding site" evidence="14">
    <location>
        <position position="236"/>
    </location>
    <ligand>
        <name>a divalent metal cation</name>
        <dbReference type="ChEBI" id="CHEBI:60240"/>
    </ligand>
</feature>
<dbReference type="InterPro" id="IPR029044">
    <property type="entry name" value="Nucleotide-diphossugar_trans"/>
</dbReference>
<dbReference type="EMBL" id="CP042345">
    <property type="protein sequence ID" value="QEA17062.1"/>
    <property type="molecule type" value="Genomic_DNA"/>
</dbReference>
<comment type="cofactor">
    <cofactor evidence="3 14">
        <name>a divalent metal cation</name>
        <dbReference type="ChEBI" id="CHEBI:60240"/>
    </cofactor>
</comment>
<organism evidence="16 17">
    <name type="scientific">Novosphingobium ginsenosidimutans</name>
    <dbReference type="NCBI Taxonomy" id="1176536"/>
    <lineage>
        <taxon>Bacteria</taxon>
        <taxon>Pseudomonadati</taxon>
        <taxon>Pseudomonadota</taxon>
        <taxon>Alphaproteobacteria</taxon>
        <taxon>Sphingomonadales</taxon>
        <taxon>Sphingomonadaceae</taxon>
        <taxon>Novosphingobium</taxon>
    </lineage>
</organism>
<feature type="site" description="Positions MEP for the nucleophilic attack" evidence="14">
    <location>
        <position position="158"/>
    </location>
</feature>
<dbReference type="PROSITE" id="PS01350">
    <property type="entry name" value="ISPF"/>
    <property type="match status" value="1"/>
</dbReference>
<dbReference type="AlphaFoldDB" id="A0A5B8S7X6"/>
<feature type="binding site" evidence="14">
    <location>
        <position position="234"/>
    </location>
    <ligand>
        <name>a divalent metal cation</name>
        <dbReference type="ChEBI" id="CHEBI:60240"/>
    </ligand>
</feature>
<dbReference type="InterPro" id="IPR034683">
    <property type="entry name" value="IspD/TarI"/>
</dbReference>
<gene>
    <name evidence="14" type="primary">ispDF</name>
    <name evidence="16" type="ORF">FRF71_13485</name>
</gene>
<feature type="binding site" evidence="14">
    <location>
        <begin position="358"/>
        <end position="361"/>
    </location>
    <ligand>
        <name>4-CDP-2-C-methyl-D-erythritol 2-phosphate</name>
        <dbReference type="ChEBI" id="CHEBI:57919"/>
    </ligand>
</feature>
<feature type="site" description="Transition state stabilizer" evidence="14">
    <location>
        <position position="30"/>
    </location>
</feature>
<keyword evidence="13 14" id="KW-0511">Multifunctional enzyme</keyword>
<dbReference type="NCBIfam" id="TIGR00151">
    <property type="entry name" value="ispF"/>
    <property type="match status" value="1"/>
</dbReference>
<comment type="similarity">
    <text evidence="7">Belongs to the IspD/TarI cytidylyltransferase family. IspD subfamily.</text>
</comment>
<accession>A0A5B8S7X6</accession>
<keyword evidence="8 14" id="KW-0808">Transferase</keyword>
<feature type="region of interest" description="2-C-methyl-D-erythritol 2,4-cyclodiphosphate synthase" evidence="14">
    <location>
        <begin position="228"/>
        <end position="383"/>
    </location>
</feature>
<dbReference type="Pfam" id="PF02542">
    <property type="entry name" value="YgbB"/>
    <property type="match status" value="1"/>
</dbReference>
<protein>
    <recommendedName>
        <fullName evidence="14">Bifunctional enzyme IspD/IspF</fullName>
    </recommendedName>
    <domain>
        <recommendedName>
            <fullName evidence="14">2-C-methyl-D-erythritol 4-phosphate cytidylyltransferase</fullName>
            <ecNumber evidence="14">2.7.7.60</ecNumber>
        </recommendedName>
        <alternativeName>
            <fullName evidence="14">4-diphosphocytidyl-2C-methyl-D-erythritol synthase</fullName>
        </alternativeName>
        <alternativeName>
            <fullName evidence="14">MEP cytidylyltransferase</fullName>
            <shortName evidence="14">MCT</shortName>
        </alternativeName>
    </domain>
    <domain>
        <recommendedName>
            <fullName evidence="14">2-C-methyl-D-erythritol 2,4-cyclodiphosphate synthase</fullName>
            <shortName evidence="14">MECDP-synthase</shortName>
            <shortName evidence="14">MECPP-synthase</shortName>
            <shortName evidence="14">MECPS</shortName>
            <ecNumber evidence="14">4.6.1.12</ecNumber>
        </recommendedName>
    </domain>
</protein>
<feature type="binding site" evidence="14">
    <location>
        <position position="365"/>
    </location>
    <ligand>
        <name>4-CDP-2-C-methyl-D-erythritol 2-phosphate</name>
        <dbReference type="ChEBI" id="CHEBI:57919"/>
    </ligand>
</feature>
<evidence type="ECO:0000256" key="7">
    <source>
        <dbReference type="ARBA" id="ARBA00009789"/>
    </source>
</evidence>
<dbReference type="GO" id="GO:0019288">
    <property type="term" value="P:isopentenyl diphosphate biosynthetic process, methylerythritol 4-phosphate pathway"/>
    <property type="evidence" value="ECO:0007669"/>
    <property type="project" value="UniProtKB-UniRule"/>
</dbReference>
<dbReference type="Gene3D" id="3.30.1330.50">
    <property type="entry name" value="2-C-methyl-D-erythritol 2,4-cyclodiphosphate synthase"/>
    <property type="match status" value="1"/>
</dbReference>
<feature type="binding site" evidence="14">
    <location>
        <begin position="282"/>
        <end position="284"/>
    </location>
    <ligand>
        <name>4-CDP-2-C-methyl-D-erythritol 2-phosphate</name>
        <dbReference type="ChEBI" id="CHEBI:57919"/>
    </ligand>
</feature>
<dbReference type="CDD" id="cd02516">
    <property type="entry name" value="CDP-ME_synthetase"/>
    <property type="match status" value="1"/>
</dbReference>
<feature type="site" description="Positions MEP for the nucleophilic attack" evidence="14">
    <location>
        <position position="213"/>
    </location>
</feature>
<evidence type="ECO:0000256" key="5">
    <source>
        <dbReference type="ARBA" id="ARBA00004787"/>
    </source>
</evidence>
<comment type="pathway">
    <text evidence="4 14">Isoprenoid biosynthesis; isopentenyl diphosphate biosynthesis via DXP pathway; isopentenyl diphosphate from 1-deoxy-D-xylulose 5-phosphate: step 4/6.</text>
</comment>
<evidence type="ECO:0000256" key="3">
    <source>
        <dbReference type="ARBA" id="ARBA00001968"/>
    </source>
</evidence>
<feature type="site" description="Transition state stabilizer" evidence="14">
    <location>
        <position position="359"/>
    </location>
</feature>
<feature type="region of interest" description="2-C-methyl-D-erythritol 4-phosphate cytidylyltransferase" evidence="14">
    <location>
        <begin position="1"/>
        <end position="228"/>
    </location>
</feature>
<proteinExistence type="inferred from homology"/>
<feature type="binding site" evidence="14">
    <location>
        <begin position="234"/>
        <end position="236"/>
    </location>
    <ligand>
        <name>4-CDP-2-C-methyl-D-erythritol 2-phosphate</name>
        <dbReference type="ChEBI" id="CHEBI:57919"/>
    </ligand>
</feature>
<name>A0A5B8S7X6_9SPHN</name>
<comment type="caution">
    <text evidence="14">Lacks conserved residue(s) required for the propagation of feature annotation.</text>
</comment>
<dbReference type="PANTHER" id="PTHR43181:SF1">
    <property type="entry name" value="2-C-METHYL-D-ERYTHRITOL 2,4-CYCLODIPHOSPHATE SYNTHASE, CHLOROPLASTIC"/>
    <property type="match status" value="1"/>
</dbReference>
<dbReference type="GO" id="GO:0046872">
    <property type="term" value="F:metal ion binding"/>
    <property type="evidence" value="ECO:0007669"/>
    <property type="project" value="UniProtKB-KW"/>
</dbReference>
<dbReference type="Pfam" id="PF01128">
    <property type="entry name" value="IspD"/>
    <property type="match status" value="1"/>
</dbReference>
<comment type="similarity">
    <text evidence="14">In the C-terminal section; belongs to the IspF family.</text>
</comment>
<comment type="similarity">
    <text evidence="6">Belongs to the IspF family.</text>
</comment>
<evidence type="ECO:0000256" key="6">
    <source>
        <dbReference type="ARBA" id="ARBA00008480"/>
    </source>
</evidence>
<evidence type="ECO:0000256" key="9">
    <source>
        <dbReference type="ARBA" id="ARBA00022695"/>
    </source>
</evidence>
<dbReference type="InterPro" id="IPR018294">
    <property type="entry name" value="ISPD_synthase_CS"/>
</dbReference>
<feature type="site" description="Transition state stabilizer" evidence="14">
    <location>
        <position position="260"/>
    </location>
</feature>
<evidence type="ECO:0000256" key="12">
    <source>
        <dbReference type="ARBA" id="ARBA00023239"/>
    </source>
</evidence>
<comment type="similarity">
    <text evidence="14">In the N-terminal section; belongs to the IspD/TarI cytidylyltransferase family. IspD subfamily.</text>
</comment>
<dbReference type="EC" id="4.6.1.12" evidence="14"/>
<dbReference type="InterPro" id="IPR001228">
    <property type="entry name" value="IspD"/>
</dbReference>
<evidence type="ECO:0000256" key="4">
    <source>
        <dbReference type="ARBA" id="ARBA00004709"/>
    </source>
</evidence>
<keyword evidence="12 14" id="KW-0456">Lyase</keyword>
<evidence type="ECO:0000313" key="16">
    <source>
        <dbReference type="EMBL" id="QEA17062.1"/>
    </source>
</evidence>
<dbReference type="HAMAP" id="MF_00107">
    <property type="entry name" value="IspF"/>
    <property type="match status" value="1"/>
</dbReference>
<dbReference type="SUPFAM" id="SSF53448">
    <property type="entry name" value="Nucleotide-diphospho-sugar transferases"/>
    <property type="match status" value="1"/>
</dbReference>
<comment type="function">
    <text evidence="14">Bifunctional enzyme that catalyzes the formation of 4-diphosphocytidyl-2-C-methyl-D-erythritol from CTP and 2-C-methyl-D-erythritol 4-phosphate (MEP) (IspD), and catalyzes the conversion of 4-diphosphocytidyl-2-C-methyl-D-erythritol 2-phosphate (CDP-ME2P) to 2-C-methyl-D-erythritol 2,4-cyclodiphosphate (ME-CPP) with a corresponding release of cytidine 5-monophosphate (CMP) (IspF).</text>
</comment>
<comment type="catalytic activity">
    <reaction evidence="2 14">
        <text>2-C-methyl-D-erythritol 4-phosphate + CTP + H(+) = 4-CDP-2-C-methyl-D-erythritol + diphosphate</text>
        <dbReference type="Rhea" id="RHEA:13429"/>
        <dbReference type="ChEBI" id="CHEBI:15378"/>
        <dbReference type="ChEBI" id="CHEBI:33019"/>
        <dbReference type="ChEBI" id="CHEBI:37563"/>
        <dbReference type="ChEBI" id="CHEBI:57823"/>
        <dbReference type="ChEBI" id="CHEBI:58262"/>
        <dbReference type="EC" id="2.7.7.60"/>
    </reaction>
</comment>
<dbReference type="Gene3D" id="3.90.550.10">
    <property type="entry name" value="Spore Coat Polysaccharide Biosynthesis Protein SpsA, Chain A"/>
    <property type="match status" value="1"/>
</dbReference>
<dbReference type="Proteomes" id="UP000321172">
    <property type="component" value="Chromosome"/>
</dbReference>
<dbReference type="GO" id="GO:0008685">
    <property type="term" value="F:2-C-methyl-D-erythritol 2,4-cyclodiphosphate synthase activity"/>
    <property type="evidence" value="ECO:0007669"/>
    <property type="project" value="UniProtKB-UniRule"/>
</dbReference>
<keyword evidence="11 14" id="KW-0414">Isoprene biosynthesis</keyword>
<dbReference type="InterPro" id="IPR036571">
    <property type="entry name" value="MECDP_synthase_sf"/>
</dbReference>
<evidence type="ECO:0000256" key="8">
    <source>
        <dbReference type="ARBA" id="ARBA00022679"/>
    </source>
</evidence>
<feature type="binding site" evidence="14">
    <location>
        <begin position="260"/>
        <end position="261"/>
    </location>
    <ligand>
        <name>4-CDP-2-C-methyl-D-erythritol 2-phosphate</name>
        <dbReference type="ChEBI" id="CHEBI:57919"/>
    </ligand>
</feature>